<organism evidence="2 3">
    <name type="scientific">Kibdelosporangium aridum</name>
    <dbReference type="NCBI Taxonomy" id="2030"/>
    <lineage>
        <taxon>Bacteria</taxon>
        <taxon>Bacillati</taxon>
        <taxon>Actinomycetota</taxon>
        <taxon>Actinomycetes</taxon>
        <taxon>Pseudonocardiales</taxon>
        <taxon>Pseudonocardiaceae</taxon>
        <taxon>Kibdelosporangium</taxon>
    </lineage>
</organism>
<gene>
    <name evidence="2" type="ORF">DMH04_18500</name>
</gene>
<name>A0A428ZBD4_KIBAR</name>
<comment type="caution">
    <text evidence="2">The sequence shown here is derived from an EMBL/GenBank/DDBJ whole genome shotgun (WGS) entry which is preliminary data.</text>
</comment>
<protein>
    <submittedName>
        <fullName evidence="2">Uncharacterized protein</fullName>
    </submittedName>
</protein>
<reference evidence="2 3" key="1">
    <citation type="submission" date="2018-05" db="EMBL/GenBank/DDBJ databases">
        <title>Evolution of GPA BGCs.</title>
        <authorList>
            <person name="Waglechner N."/>
            <person name="Wright G.D."/>
        </authorList>
    </citation>
    <scope>NUCLEOTIDE SEQUENCE [LARGE SCALE GENOMIC DNA]</scope>
    <source>
        <strain evidence="2 3">A82846</strain>
    </source>
</reference>
<sequence length="118" mass="13331">MRHPGIPSQQLLLEEWLSVLIILGDRSTTAQQRLNLVQQLHPTSEIEIRLETALSPADEERISTALLALHEFAQPPVHRSPDRGRAAHRLADGSDWADPDGDPPTTRRHLWLRICAVR</sequence>
<dbReference type="Proteomes" id="UP000287547">
    <property type="component" value="Unassembled WGS sequence"/>
</dbReference>
<dbReference type="EMBL" id="QHKI01000013">
    <property type="protein sequence ID" value="RSM85278.1"/>
    <property type="molecule type" value="Genomic_DNA"/>
</dbReference>
<proteinExistence type="predicted"/>
<evidence type="ECO:0000256" key="1">
    <source>
        <dbReference type="SAM" id="MobiDB-lite"/>
    </source>
</evidence>
<accession>A0A428ZBD4</accession>
<evidence type="ECO:0000313" key="2">
    <source>
        <dbReference type="EMBL" id="RSM85278.1"/>
    </source>
</evidence>
<feature type="region of interest" description="Disordered" evidence="1">
    <location>
        <begin position="76"/>
        <end position="104"/>
    </location>
</feature>
<evidence type="ECO:0000313" key="3">
    <source>
        <dbReference type="Proteomes" id="UP000287547"/>
    </source>
</evidence>
<dbReference type="AlphaFoldDB" id="A0A428ZBD4"/>
<feature type="compositionally biased region" description="Basic and acidic residues" evidence="1">
    <location>
        <begin position="79"/>
        <end position="92"/>
    </location>
</feature>